<dbReference type="RefSeq" id="WP_371436031.1">
    <property type="nucleotide sequence ID" value="NZ_JBHSRS010000015.1"/>
</dbReference>
<dbReference type="EMBL" id="JBHSRS010000015">
    <property type="protein sequence ID" value="MFC6281032.1"/>
    <property type="molecule type" value="Genomic_DNA"/>
</dbReference>
<dbReference type="Proteomes" id="UP001596270">
    <property type="component" value="Unassembled WGS sequence"/>
</dbReference>
<comment type="caution">
    <text evidence="2">The sequence shown here is derived from an EMBL/GenBank/DDBJ whole genome shotgun (WGS) entry which is preliminary data.</text>
</comment>
<name>A0ABW1TW84_9BURK</name>
<organism evidence="2 3">
    <name type="scientific">Polaromonas aquatica</name>
    <dbReference type="NCBI Taxonomy" id="332657"/>
    <lineage>
        <taxon>Bacteria</taxon>
        <taxon>Pseudomonadati</taxon>
        <taxon>Pseudomonadota</taxon>
        <taxon>Betaproteobacteria</taxon>
        <taxon>Burkholderiales</taxon>
        <taxon>Comamonadaceae</taxon>
        <taxon>Polaromonas</taxon>
    </lineage>
</organism>
<sequence length="101" mass="11322">MTRIPARPLVGGEKAFEFHDTPSTKTRDEVQKELQAYRKNPVMADGGKSLAGGALYVFPQHSYALKDGKFVHTDTLKHDTPKPSLTMTPDERRARDRLQGL</sequence>
<evidence type="ECO:0000313" key="2">
    <source>
        <dbReference type="EMBL" id="MFC6281032.1"/>
    </source>
</evidence>
<reference evidence="3" key="1">
    <citation type="journal article" date="2019" name="Int. J. Syst. Evol. Microbiol.">
        <title>The Global Catalogue of Microorganisms (GCM) 10K type strain sequencing project: providing services to taxonomists for standard genome sequencing and annotation.</title>
        <authorList>
            <consortium name="The Broad Institute Genomics Platform"/>
            <consortium name="The Broad Institute Genome Sequencing Center for Infectious Disease"/>
            <person name="Wu L."/>
            <person name="Ma J."/>
        </authorList>
    </citation>
    <scope>NUCLEOTIDE SEQUENCE [LARGE SCALE GENOMIC DNA]</scope>
    <source>
        <strain evidence="3">CCUG 39402</strain>
    </source>
</reference>
<protein>
    <submittedName>
        <fullName evidence="2">Uncharacterized protein</fullName>
    </submittedName>
</protein>
<evidence type="ECO:0000256" key="1">
    <source>
        <dbReference type="SAM" id="MobiDB-lite"/>
    </source>
</evidence>
<keyword evidence="3" id="KW-1185">Reference proteome</keyword>
<feature type="compositionally biased region" description="Basic and acidic residues" evidence="1">
    <location>
        <begin position="89"/>
        <end position="101"/>
    </location>
</feature>
<gene>
    <name evidence="2" type="ORF">ACFQND_07285</name>
</gene>
<evidence type="ECO:0000313" key="3">
    <source>
        <dbReference type="Proteomes" id="UP001596270"/>
    </source>
</evidence>
<proteinExistence type="predicted"/>
<accession>A0ABW1TW84</accession>
<feature type="region of interest" description="Disordered" evidence="1">
    <location>
        <begin position="74"/>
        <end position="101"/>
    </location>
</feature>